<feature type="non-terminal residue" evidence="2">
    <location>
        <position position="57"/>
    </location>
</feature>
<evidence type="ECO:0000313" key="3">
    <source>
        <dbReference type="Proteomes" id="UP000006402"/>
    </source>
</evidence>
<organism evidence="2 3">
    <name type="scientific">Enterococcus faecium R496</name>
    <dbReference type="NCBI Taxonomy" id="1134836"/>
    <lineage>
        <taxon>Bacteria</taxon>
        <taxon>Bacillati</taxon>
        <taxon>Bacillota</taxon>
        <taxon>Bacilli</taxon>
        <taxon>Lactobacillales</taxon>
        <taxon>Enterococcaceae</taxon>
        <taxon>Enterococcus</taxon>
    </lineage>
</organism>
<accession>A0AAV3GV14</accession>
<dbReference type="EMBL" id="AMAH01000129">
    <property type="protein sequence ID" value="EJX52181.1"/>
    <property type="molecule type" value="Genomic_DNA"/>
</dbReference>
<evidence type="ECO:0000313" key="2">
    <source>
        <dbReference type="EMBL" id="EJX52181.1"/>
    </source>
</evidence>
<keyword evidence="1" id="KW-0812">Transmembrane</keyword>
<sequence>MIETCSLINKISDSFSDSELKKALNLSAFLFALLYSFLVDSLIFFSLGMATVFLTNF</sequence>
<name>A0AAV3GV14_ENTFC</name>
<protein>
    <submittedName>
        <fullName evidence="2">Uncharacterized protein</fullName>
    </submittedName>
</protein>
<evidence type="ECO:0000256" key="1">
    <source>
        <dbReference type="SAM" id="Phobius"/>
    </source>
</evidence>
<reference evidence="2 3" key="1">
    <citation type="submission" date="2012-04" db="EMBL/GenBank/DDBJ databases">
        <authorList>
            <person name="Weinstock G."/>
            <person name="Sodergren E."/>
            <person name="Lobos E.A."/>
            <person name="Fulton L."/>
            <person name="Fulton R."/>
            <person name="Courtney L."/>
            <person name="Fronick C."/>
            <person name="O'Laughlin M."/>
            <person name="Godfrey J."/>
            <person name="Wilson R.M."/>
            <person name="Miner T."/>
            <person name="Farmer C."/>
            <person name="Delehaunty K."/>
            <person name="Cordes M."/>
            <person name="Minx P."/>
            <person name="Tomlinson C."/>
            <person name="Chen J."/>
            <person name="Wollam A."/>
            <person name="Pepin K.H."/>
            <person name="Bhonagiri V."/>
            <person name="Zhang X."/>
            <person name="Suruliraj S."/>
            <person name="Warren W."/>
            <person name="Mitreva M."/>
            <person name="Mardis E.R."/>
            <person name="Wilson R.K."/>
        </authorList>
    </citation>
    <scope>NUCLEOTIDE SEQUENCE [LARGE SCALE GENOMIC DNA]</scope>
    <source>
        <strain evidence="2 3">R496</strain>
    </source>
</reference>
<dbReference type="Proteomes" id="UP000006402">
    <property type="component" value="Unassembled WGS sequence"/>
</dbReference>
<feature type="transmembrane region" description="Helical" evidence="1">
    <location>
        <begin position="28"/>
        <end position="54"/>
    </location>
</feature>
<keyword evidence="1" id="KW-0472">Membrane</keyword>
<dbReference type="AlphaFoldDB" id="A0AAV3GV14"/>
<gene>
    <name evidence="2" type="ORF">HMPREF1378_01823</name>
</gene>
<proteinExistence type="predicted"/>
<comment type="caution">
    <text evidence="2">The sequence shown here is derived from an EMBL/GenBank/DDBJ whole genome shotgun (WGS) entry which is preliminary data.</text>
</comment>
<keyword evidence="1" id="KW-1133">Transmembrane helix</keyword>